<keyword evidence="6" id="KW-0732">Signal</keyword>
<dbReference type="InterPro" id="IPR011009">
    <property type="entry name" value="Kinase-like_dom_sf"/>
</dbReference>
<dbReference type="InterPro" id="IPR053215">
    <property type="entry name" value="TKL_Ser/Thr_kinase"/>
</dbReference>
<keyword evidence="5" id="KW-0472">Membrane</keyword>
<dbReference type="OrthoDB" id="300641at2759"/>
<name>L7FL10_ENTIV</name>
<dbReference type="InterPro" id="IPR009030">
    <property type="entry name" value="Growth_fac_rcpt_cys_sf"/>
</dbReference>
<accession>L7FL10</accession>
<evidence type="ECO:0000313" key="8">
    <source>
        <dbReference type="EMBL" id="ELP86024.1"/>
    </source>
</evidence>
<dbReference type="SMART" id="SM01411">
    <property type="entry name" value="Ephrin_rec_like"/>
    <property type="match status" value="8"/>
</dbReference>
<feature type="transmembrane region" description="Helical" evidence="5">
    <location>
        <begin position="1154"/>
        <end position="1179"/>
    </location>
</feature>
<dbReference type="VEuPathDB" id="AmoebaDB:EIN_235610"/>
<evidence type="ECO:0000259" key="7">
    <source>
        <dbReference type="PROSITE" id="PS50011"/>
    </source>
</evidence>
<dbReference type="CDD" id="cd13999">
    <property type="entry name" value="STKc_MAP3K-like"/>
    <property type="match status" value="1"/>
</dbReference>
<dbReference type="PROSITE" id="PS00108">
    <property type="entry name" value="PROTEIN_KINASE_ST"/>
    <property type="match status" value="1"/>
</dbReference>
<feature type="domain" description="Protein kinase" evidence="7">
    <location>
        <begin position="1331"/>
        <end position="1595"/>
    </location>
</feature>
<dbReference type="RefSeq" id="XP_004185370.1">
    <property type="nucleotide sequence ID" value="XM_004185322.1"/>
</dbReference>
<dbReference type="Proteomes" id="UP000014680">
    <property type="component" value="Unassembled WGS sequence"/>
</dbReference>
<dbReference type="InterPro" id="IPR001245">
    <property type="entry name" value="Ser-Thr/Tyr_kinase_cat_dom"/>
</dbReference>
<gene>
    <name evidence="8" type="ORF">EIN_235610</name>
</gene>
<keyword evidence="2 4" id="KW-0547">Nucleotide-binding</keyword>
<sequence length="1595" mass="174342">MIHQLNIVSLLLFLIGVSSEKCEAGYYQSDGKCVECKNGYYSVGGTVVECTKCDELCAICDKTNGNCTSCVSGCSFIGRSCLLCPAGYYSPGGTQSCTLCRAGYYSLGGASVCSSCDSTCDSCDRTNGNCTTCNSGYILTDGRCTPCRAGTIQNGDMCVECPTNYYSPSGSISCRKCDTTCVTCNSTNGYCTSCQGGYATNNKVCTMCASGYYEHNNACKQCENGMYSSTSGITACTPCQGGYYSLIGYSGCVHCDDVCGDHCDAASGKCLSCISGYVLQPTGECVGCEGGQYANAATNSCKLCAAGTYSEQNATSCTSCGDGTYSKEGATSCTACASVCNTCDKTTGVCLTCYSGYQLNALQSCEICRRGTYSYGKKCVECEEMKYQSKEGQSLCLACNTNCASCDKTNGKCTTCKAGYGYDSGSCTVCRDGYYSTGGTDGCMSCPVVCDKCIRESGACSLCFSGFKKVGGECTSCASNGNCNSCDSNENESSRVCVECTENYYLNDKDNSCNLCNTIDVSCVKCSRSAKVCVACKEDFVTDGTSCYKCGASEVKIDTQSCMKCYDAINNCNDCTFTNTTFVCVRCFAPYAVSTNSKSCVLGYTEGSYYNYDTKTSTLNYDNCVRQVNTTCIRCKNTLLVNGSCIGVDSNCKKHSTTTCDVCATEVITTANCGETTNNCKYTKVVSGVGECLQCKSDELCGLQQQHCAMSNNLFCYLAVTGYSSTTNGILECVGGSLCIQIGNDEIDYKCANPYVFDGKYKCHDDVKCSIMKSSDCVGCTTNHHIEDYTCTQNTIANCEIQNKDICIKCDATTITSDGKCYSTGSVDCAVFDGVCKNCAADKYKTLERCELIETQLPSCQFVIGEHCAECQTKHNLINGICVTNTQQNTTNNYFKSISNQLQNTQQKNYKSGTKTLLKLEENDASNCIEKCSKGCLRCAATYYIQNGACVQCEYPCIHCSNLTFCTKCDQYSYPNTNGICTTLGEIITTCLAMMPNYDGCAICKDGYKRSTDGKSCDKCDESCATCDVFGNCIDCNNTFYRIDTSEKYCRPQSELVGCVNSSTCGCLICEDEYYLNTNKCEKCDDNCTLCTSLNECTYCVATHILVDSQCVHFSTVSNCISASDNKCAQCADNYKVNTKGTQCDKKTNYGLDVVLPVVLTLLFLVFLSVVIYTIFYLFNKKQKKDREKGICVFSMKKSNIPMKVLGNKILTNKTEICFNEVDDFEDLLKVNVESRELVCVENSSKDVLKIQITTQNISQKYAIRTEPKIVTLKKGFACEFEVYITPYCCLNLNDKVAIISLNLNTGLSSTSFVGISAKTENSTHLDYDELLEDKKLGEGSFGIVYKGNYRGNIVAIKKMKQIDNSLDDNSIDEFTKEVEMLDKFRSEYIIHFYGAVFIPSKVCMVTEFAPFGSLQDLIKNKTSEEVELKMRVKMIVDAAKGISYLHENGILHRDIKPDNILVLSLDSNENVNAKLTDFGSSRNINLLMTNMTFTKGVGTPKYMAPEVLKQEKYTKSADIFSFGITIYEVVGWCKAYPTETFKFPWKIAEFVMSGKRLERRENIPVNLYEIIQACWVREKANRVSIDEIVNMLII</sequence>
<feature type="signal peptide" evidence="6">
    <location>
        <begin position="1"/>
        <end position="19"/>
    </location>
</feature>
<dbReference type="InterPro" id="IPR006212">
    <property type="entry name" value="Furin_repeat"/>
</dbReference>
<dbReference type="EC" id="2.7.11.25" evidence="8"/>
<evidence type="ECO:0000256" key="6">
    <source>
        <dbReference type="SAM" id="SignalP"/>
    </source>
</evidence>
<evidence type="ECO:0000256" key="1">
    <source>
        <dbReference type="ARBA" id="ARBA00022527"/>
    </source>
</evidence>
<dbReference type="SMART" id="SM00181">
    <property type="entry name" value="EGF"/>
    <property type="match status" value="9"/>
</dbReference>
<dbReference type="InterPro" id="IPR000742">
    <property type="entry name" value="EGF"/>
</dbReference>
<dbReference type="InterPro" id="IPR008271">
    <property type="entry name" value="Ser/Thr_kinase_AS"/>
</dbReference>
<dbReference type="SUPFAM" id="SSF57184">
    <property type="entry name" value="Growth factor receptor domain"/>
    <property type="match status" value="7"/>
</dbReference>
<dbReference type="Gene3D" id="2.10.220.10">
    <property type="entry name" value="Hormone Receptor, Insulin-like Growth Factor Receptor 1, Chain A, domain 2"/>
    <property type="match status" value="6"/>
</dbReference>
<evidence type="ECO:0000313" key="9">
    <source>
        <dbReference type="Proteomes" id="UP000014680"/>
    </source>
</evidence>
<evidence type="ECO:0000256" key="4">
    <source>
        <dbReference type="PROSITE-ProRule" id="PRU10141"/>
    </source>
</evidence>
<dbReference type="GeneID" id="14885009"/>
<keyword evidence="3 4" id="KW-0067">ATP-binding</keyword>
<keyword evidence="8" id="KW-0418">Kinase</keyword>
<dbReference type="EMBL" id="KB207020">
    <property type="protein sequence ID" value="ELP86024.1"/>
    <property type="molecule type" value="Genomic_DNA"/>
</dbReference>
<protein>
    <submittedName>
        <fullName evidence="8">Protein serine/threonine kinase, putative</fullName>
        <ecNumber evidence="8">2.7.11.25</ecNumber>
    </submittedName>
</protein>
<dbReference type="PROSITE" id="PS50011">
    <property type="entry name" value="PROTEIN_KINASE_DOM"/>
    <property type="match status" value="1"/>
</dbReference>
<dbReference type="PANTHER" id="PTHR45756:SF1">
    <property type="entry name" value="PROTEIN KINASE DOMAIN CONTAINING PROTEIN"/>
    <property type="match status" value="1"/>
</dbReference>
<dbReference type="PANTHER" id="PTHR45756">
    <property type="entry name" value="PALMITOYLTRANSFERASE"/>
    <property type="match status" value="1"/>
</dbReference>
<evidence type="ECO:0000256" key="2">
    <source>
        <dbReference type="ARBA" id="ARBA00022741"/>
    </source>
</evidence>
<proteinExistence type="predicted"/>
<dbReference type="GO" id="GO:0004709">
    <property type="term" value="F:MAP kinase kinase kinase activity"/>
    <property type="evidence" value="ECO:0007669"/>
    <property type="project" value="UniProtKB-EC"/>
</dbReference>
<feature type="binding site" evidence="4">
    <location>
        <position position="1359"/>
    </location>
    <ligand>
        <name>ATP</name>
        <dbReference type="ChEBI" id="CHEBI:30616"/>
    </ligand>
</feature>
<dbReference type="GO" id="GO:0005524">
    <property type="term" value="F:ATP binding"/>
    <property type="evidence" value="ECO:0007669"/>
    <property type="project" value="UniProtKB-UniRule"/>
</dbReference>
<evidence type="ECO:0000256" key="3">
    <source>
        <dbReference type="ARBA" id="ARBA00022840"/>
    </source>
</evidence>
<dbReference type="OMA" id="NGRCGCQ"/>
<keyword evidence="5" id="KW-1133">Transmembrane helix</keyword>
<evidence type="ECO:0000256" key="5">
    <source>
        <dbReference type="SAM" id="Phobius"/>
    </source>
</evidence>
<keyword evidence="1" id="KW-0723">Serine/threonine-protein kinase</keyword>
<dbReference type="SMART" id="SM00261">
    <property type="entry name" value="FU"/>
    <property type="match status" value="12"/>
</dbReference>
<reference evidence="8 9" key="1">
    <citation type="submission" date="2012-10" db="EMBL/GenBank/DDBJ databases">
        <authorList>
            <person name="Zafar N."/>
            <person name="Inman J."/>
            <person name="Hall N."/>
            <person name="Lorenzi H."/>
            <person name="Caler E."/>
        </authorList>
    </citation>
    <scope>NUCLEOTIDE SEQUENCE [LARGE SCALE GENOMIC DNA]</scope>
    <source>
        <strain evidence="8 9">IP1</strain>
    </source>
</reference>
<dbReference type="Pfam" id="PF07714">
    <property type="entry name" value="PK_Tyr_Ser-Thr"/>
    <property type="match status" value="1"/>
</dbReference>
<dbReference type="InterPro" id="IPR000719">
    <property type="entry name" value="Prot_kinase_dom"/>
</dbReference>
<dbReference type="SMART" id="SM00220">
    <property type="entry name" value="S_TKc"/>
    <property type="match status" value="1"/>
</dbReference>
<keyword evidence="9" id="KW-1185">Reference proteome</keyword>
<dbReference type="InterPro" id="IPR017441">
    <property type="entry name" value="Protein_kinase_ATP_BS"/>
</dbReference>
<dbReference type="PRINTS" id="PR00109">
    <property type="entry name" value="TYRKINASE"/>
</dbReference>
<keyword evidence="8" id="KW-0808">Transferase</keyword>
<dbReference type="KEGG" id="eiv:EIN_235610"/>
<feature type="chain" id="PRO_5003973745" evidence="6">
    <location>
        <begin position="20"/>
        <end position="1595"/>
    </location>
</feature>
<dbReference type="Gene3D" id="1.10.510.10">
    <property type="entry name" value="Transferase(Phosphotransferase) domain 1"/>
    <property type="match status" value="1"/>
</dbReference>
<dbReference type="PROSITE" id="PS00107">
    <property type="entry name" value="PROTEIN_KINASE_ATP"/>
    <property type="match status" value="1"/>
</dbReference>
<keyword evidence="5" id="KW-0812">Transmembrane</keyword>
<organism evidence="8 9">
    <name type="scientific">Entamoeba invadens IP1</name>
    <dbReference type="NCBI Taxonomy" id="370355"/>
    <lineage>
        <taxon>Eukaryota</taxon>
        <taxon>Amoebozoa</taxon>
        <taxon>Evosea</taxon>
        <taxon>Archamoebae</taxon>
        <taxon>Mastigamoebida</taxon>
        <taxon>Entamoebidae</taxon>
        <taxon>Entamoeba</taxon>
    </lineage>
</organism>
<dbReference type="Gene3D" id="3.30.200.20">
    <property type="entry name" value="Phosphorylase Kinase, domain 1"/>
    <property type="match status" value="1"/>
</dbReference>
<dbReference type="SUPFAM" id="SSF56112">
    <property type="entry name" value="Protein kinase-like (PK-like)"/>
    <property type="match status" value="1"/>
</dbReference>